<dbReference type="RefSeq" id="WP_169453703.1">
    <property type="nucleotide sequence ID" value="NZ_CP051774.1"/>
</dbReference>
<dbReference type="Proteomes" id="UP000501812">
    <property type="component" value="Chromosome"/>
</dbReference>
<protein>
    <submittedName>
        <fullName evidence="1">Uncharacterized protein</fullName>
    </submittedName>
</protein>
<evidence type="ECO:0000313" key="1">
    <source>
        <dbReference type="EMBL" id="QJE95389.1"/>
    </source>
</evidence>
<accession>A0A858RG30</accession>
<dbReference type="AlphaFoldDB" id="A0A858RG30"/>
<name>A0A858RG30_9BACT</name>
<sequence>METEPTLVRDYRVPLLERLKENLVQTVPEEIAVCEFDCDHEECSPREWKHCLRRLTARNKQPSAVPS</sequence>
<evidence type="ECO:0000313" key="2">
    <source>
        <dbReference type="Proteomes" id="UP000501812"/>
    </source>
</evidence>
<dbReference type="KEGG" id="luo:HHL09_06205"/>
<gene>
    <name evidence="1" type="ORF">HHL09_06205</name>
</gene>
<proteinExistence type="predicted"/>
<reference evidence="1 2" key="1">
    <citation type="submission" date="2020-04" db="EMBL/GenBank/DDBJ databases">
        <title>Luteolibacter sp. G-1-1-1 isolated from soil.</title>
        <authorList>
            <person name="Dahal R.H."/>
        </authorList>
    </citation>
    <scope>NUCLEOTIDE SEQUENCE [LARGE SCALE GENOMIC DNA]</scope>
    <source>
        <strain evidence="1 2">G-1-1-1</strain>
    </source>
</reference>
<organism evidence="1 2">
    <name type="scientific">Luteolibacter luteus</name>
    <dbReference type="NCBI Taxonomy" id="2728835"/>
    <lineage>
        <taxon>Bacteria</taxon>
        <taxon>Pseudomonadati</taxon>
        <taxon>Verrucomicrobiota</taxon>
        <taxon>Verrucomicrobiia</taxon>
        <taxon>Verrucomicrobiales</taxon>
        <taxon>Verrucomicrobiaceae</taxon>
        <taxon>Luteolibacter</taxon>
    </lineage>
</organism>
<dbReference type="EMBL" id="CP051774">
    <property type="protein sequence ID" value="QJE95389.1"/>
    <property type="molecule type" value="Genomic_DNA"/>
</dbReference>
<keyword evidence="2" id="KW-1185">Reference proteome</keyword>